<dbReference type="Proteomes" id="UP001597180">
    <property type="component" value="Unassembled WGS sequence"/>
</dbReference>
<dbReference type="GO" id="GO:0004177">
    <property type="term" value="F:aminopeptidase activity"/>
    <property type="evidence" value="ECO:0007669"/>
    <property type="project" value="UniProtKB-KW"/>
</dbReference>
<keyword evidence="6" id="KW-0645">Protease</keyword>
<evidence type="ECO:0000313" key="10">
    <source>
        <dbReference type="EMBL" id="MFD1220607.1"/>
    </source>
</evidence>
<proteinExistence type="inferred from homology"/>
<dbReference type="SUPFAM" id="SSF144052">
    <property type="entry name" value="Thermophilic metalloprotease-like"/>
    <property type="match status" value="1"/>
</dbReference>
<dbReference type="RefSeq" id="WP_345587208.1">
    <property type="nucleotide sequence ID" value="NZ_BAABJG010000006.1"/>
</dbReference>
<keyword evidence="11" id="KW-1185">Reference proteome</keyword>
<dbReference type="PANTHER" id="PTHR34448">
    <property type="entry name" value="AMINOPEPTIDASE"/>
    <property type="match status" value="1"/>
</dbReference>
<comment type="cofactor">
    <cofactor evidence="2">
        <name>Mg(2+)</name>
        <dbReference type="ChEBI" id="CHEBI:18420"/>
    </cofactor>
</comment>
<evidence type="ECO:0000256" key="7">
    <source>
        <dbReference type="ARBA" id="ARBA00022723"/>
    </source>
</evidence>
<sequence length="410" mass="46130">MNSLDTNLEKYADLLVKIGVNIQPGQVLMIESPLEVAPLTRYIVKKAYEAGAKYVQVNWDDEAVTRTRFEYAPEESFSFYPEWTAKMMEQLAESGGALLNIKVPNPDLYKGIDSHKVSTATKAASVARQKFQSYVRNKAFSWCLVKAPTQAWAAKVFSDLPEDEQVNAMWETLFKINRVDQEDPVAAWREHIEKLKRMRERLNNKKYKRLHYKAPGTDLSVELPEGHLWFGGESLNDQGVAFVANMPTEEVYTLPKRDGVNGTVSSTKPLNLNGRLVDRFSFRFENGRVVDYTAEVGLEYLKDLLGTDEGANYLGEVALVPFDSPISNLNRIFYNTGVDENASCHFALGSAYPFTLENGTKLSKEELLQRGANVSLTHVDFMIGCAELEIDGELADGMVEPVFRKGNWAL</sequence>
<dbReference type="PANTHER" id="PTHR34448:SF3">
    <property type="entry name" value="AMINOPEPTIDASE AMPS"/>
    <property type="match status" value="1"/>
</dbReference>
<accession>A0ABW3UK01</accession>
<dbReference type="InterPro" id="IPR035097">
    <property type="entry name" value="M29_N-terminal"/>
</dbReference>
<organism evidence="10 11">
    <name type="scientific">Paenibacillus vulneris</name>
    <dbReference type="NCBI Taxonomy" id="1133364"/>
    <lineage>
        <taxon>Bacteria</taxon>
        <taxon>Bacillati</taxon>
        <taxon>Bacillota</taxon>
        <taxon>Bacilli</taxon>
        <taxon>Bacillales</taxon>
        <taxon>Paenibacillaceae</taxon>
        <taxon>Paenibacillus</taxon>
    </lineage>
</organism>
<comment type="similarity">
    <text evidence="4">Belongs to the peptidase M29 family.</text>
</comment>
<evidence type="ECO:0000256" key="9">
    <source>
        <dbReference type="ARBA" id="ARBA00023049"/>
    </source>
</evidence>
<evidence type="ECO:0000256" key="3">
    <source>
        <dbReference type="ARBA" id="ARBA00001947"/>
    </source>
</evidence>
<keyword evidence="9" id="KW-0482">Metalloprotease</keyword>
<name>A0ABW3UK01_9BACL</name>
<reference evidence="11" key="1">
    <citation type="journal article" date="2019" name="Int. J. Syst. Evol. Microbiol.">
        <title>The Global Catalogue of Microorganisms (GCM) 10K type strain sequencing project: providing services to taxonomists for standard genome sequencing and annotation.</title>
        <authorList>
            <consortium name="The Broad Institute Genomics Platform"/>
            <consortium name="The Broad Institute Genome Sequencing Center for Infectious Disease"/>
            <person name="Wu L."/>
            <person name="Ma J."/>
        </authorList>
    </citation>
    <scope>NUCLEOTIDE SEQUENCE [LARGE SCALE GENOMIC DNA]</scope>
    <source>
        <strain evidence="11">CCUG 53270</strain>
    </source>
</reference>
<dbReference type="Pfam" id="PF02073">
    <property type="entry name" value="Peptidase_M29"/>
    <property type="match status" value="1"/>
</dbReference>
<dbReference type="InterPro" id="IPR000787">
    <property type="entry name" value="Peptidase_M29"/>
</dbReference>
<dbReference type="InterPro" id="IPR052170">
    <property type="entry name" value="M29_Exopeptidase"/>
</dbReference>
<keyword evidence="8" id="KW-0378">Hydrolase</keyword>
<evidence type="ECO:0000313" key="11">
    <source>
        <dbReference type="Proteomes" id="UP001597180"/>
    </source>
</evidence>
<protein>
    <submittedName>
        <fullName evidence="10">Aminopeptidase</fullName>
    </submittedName>
</protein>
<keyword evidence="7" id="KW-0479">Metal-binding</keyword>
<dbReference type="Gene3D" id="3.40.1830.10">
    <property type="entry name" value="Thermophilic metalloprotease (M29)"/>
    <property type="match status" value="1"/>
</dbReference>
<evidence type="ECO:0000256" key="5">
    <source>
        <dbReference type="ARBA" id="ARBA00022438"/>
    </source>
</evidence>
<gene>
    <name evidence="10" type="ORF">ACFQ4B_10780</name>
</gene>
<evidence type="ECO:0000256" key="1">
    <source>
        <dbReference type="ARBA" id="ARBA00001941"/>
    </source>
</evidence>
<evidence type="ECO:0000256" key="2">
    <source>
        <dbReference type="ARBA" id="ARBA00001946"/>
    </source>
</evidence>
<keyword evidence="5 10" id="KW-0031">Aminopeptidase</keyword>
<comment type="cofactor">
    <cofactor evidence="1">
        <name>Co(2+)</name>
        <dbReference type="ChEBI" id="CHEBI:48828"/>
    </cofactor>
</comment>
<evidence type="ECO:0000256" key="8">
    <source>
        <dbReference type="ARBA" id="ARBA00022801"/>
    </source>
</evidence>
<comment type="cofactor">
    <cofactor evidence="3">
        <name>Zn(2+)</name>
        <dbReference type="ChEBI" id="CHEBI:29105"/>
    </cofactor>
</comment>
<comment type="caution">
    <text evidence="10">The sequence shown here is derived from an EMBL/GenBank/DDBJ whole genome shotgun (WGS) entry which is preliminary data.</text>
</comment>
<dbReference type="EMBL" id="JBHTLU010000013">
    <property type="protein sequence ID" value="MFD1220607.1"/>
    <property type="molecule type" value="Genomic_DNA"/>
</dbReference>
<evidence type="ECO:0000256" key="4">
    <source>
        <dbReference type="ARBA" id="ARBA00008236"/>
    </source>
</evidence>
<evidence type="ECO:0000256" key="6">
    <source>
        <dbReference type="ARBA" id="ARBA00022670"/>
    </source>
</evidence>
<dbReference type="PRINTS" id="PR00919">
    <property type="entry name" value="THERMOPTASE"/>
</dbReference>